<organism evidence="4 5">
    <name type="scientific">Bos mutus</name>
    <name type="common">wild yak</name>
    <dbReference type="NCBI Taxonomy" id="72004"/>
    <lineage>
        <taxon>Eukaryota</taxon>
        <taxon>Metazoa</taxon>
        <taxon>Chordata</taxon>
        <taxon>Craniata</taxon>
        <taxon>Vertebrata</taxon>
        <taxon>Euteleostomi</taxon>
        <taxon>Mammalia</taxon>
        <taxon>Eutheria</taxon>
        <taxon>Laurasiatheria</taxon>
        <taxon>Artiodactyla</taxon>
        <taxon>Ruminantia</taxon>
        <taxon>Pecora</taxon>
        <taxon>Bovidae</taxon>
        <taxon>Bovinae</taxon>
        <taxon>Bos</taxon>
    </lineage>
</organism>
<dbReference type="Proteomes" id="UP000322234">
    <property type="component" value="Unassembled WGS sequence"/>
</dbReference>
<proteinExistence type="predicted"/>
<reference evidence="4" key="1">
    <citation type="submission" date="2019-10" db="EMBL/GenBank/DDBJ databases">
        <title>The sequence and de novo assembly of the wild yak genome.</title>
        <authorList>
            <person name="Liu Y."/>
        </authorList>
    </citation>
    <scope>NUCLEOTIDE SEQUENCE [LARGE SCALE GENOMIC DNA]</scope>
    <source>
        <strain evidence="4">WY2019</strain>
    </source>
</reference>
<protein>
    <recommendedName>
        <fullName evidence="3">Ig-like domain-containing protein</fullName>
    </recommendedName>
</protein>
<dbReference type="PROSITE" id="PS50835">
    <property type="entry name" value="IG_LIKE"/>
    <property type="match status" value="1"/>
</dbReference>
<sequence length="142" mass="15673">MLSSRAKPFPHGSSIGCLLGPCFPSCSLSSIGTVAGGVTQTPKYLLKKEGRALTLECEQDFDYDSMYWYRQDPGLGLRLIFFSRVVNTVQKEDIAKGYSASREKKPFFPLTVTSAQKKQTALYLCAASRDTVTQSHLLSAHK</sequence>
<keyword evidence="5" id="KW-1185">Reference proteome</keyword>
<dbReference type="PANTHER" id="PTHR23268:SF28">
    <property type="entry name" value="T CELL RECEPTOR BETA VARIABLE 19"/>
    <property type="match status" value="1"/>
</dbReference>
<dbReference type="GO" id="GO:0002376">
    <property type="term" value="P:immune system process"/>
    <property type="evidence" value="ECO:0007669"/>
    <property type="project" value="UniProtKB-KW"/>
</dbReference>
<evidence type="ECO:0000256" key="2">
    <source>
        <dbReference type="ARBA" id="ARBA00022859"/>
    </source>
</evidence>
<dbReference type="EMBL" id="VBQZ03000835">
    <property type="protein sequence ID" value="MXQ99740.1"/>
    <property type="molecule type" value="Genomic_DNA"/>
</dbReference>
<accession>A0A6B0SCT6</accession>
<dbReference type="InterPro" id="IPR050413">
    <property type="entry name" value="TCR_beta_variable"/>
</dbReference>
<dbReference type="GO" id="GO:0007166">
    <property type="term" value="P:cell surface receptor signaling pathway"/>
    <property type="evidence" value="ECO:0007669"/>
    <property type="project" value="TreeGrafter"/>
</dbReference>
<dbReference type="InterPro" id="IPR013783">
    <property type="entry name" value="Ig-like_fold"/>
</dbReference>
<dbReference type="GO" id="GO:0005886">
    <property type="term" value="C:plasma membrane"/>
    <property type="evidence" value="ECO:0007669"/>
    <property type="project" value="TreeGrafter"/>
</dbReference>
<dbReference type="InterPro" id="IPR007110">
    <property type="entry name" value="Ig-like_dom"/>
</dbReference>
<dbReference type="Gene3D" id="2.60.40.10">
    <property type="entry name" value="Immunoglobulins"/>
    <property type="match status" value="1"/>
</dbReference>
<evidence type="ECO:0000256" key="1">
    <source>
        <dbReference type="ARBA" id="ARBA00022729"/>
    </source>
</evidence>
<dbReference type="SMART" id="SM00409">
    <property type="entry name" value="IG"/>
    <property type="match status" value="1"/>
</dbReference>
<comment type="caution">
    <text evidence="4">The sequence shown here is derived from an EMBL/GenBank/DDBJ whole genome shotgun (WGS) entry which is preliminary data.</text>
</comment>
<evidence type="ECO:0000313" key="4">
    <source>
        <dbReference type="EMBL" id="MXQ99740.1"/>
    </source>
</evidence>
<gene>
    <name evidence="4" type="ORF">E5288_WYG001884</name>
</gene>
<evidence type="ECO:0000313" key="5">
    <source>
        <dbReference type="Proteomes" id="UP000322234"/>
    </source>
</evidence>
<dbReference type="InterPro" id="IPR003599">
    <property type="entry name" value="Ig_sub"/>
</dbReference>
<dbReference type="InterPro" id="IPR036179">
    <property type="entry name" value="Ig-like_dom_sf"/>
</dbReference>
<dbReference type="SUPFAM" id="SSF48726">
    <property type="entry name" value="Immunoglobulin"/>
    <property type="match status" value="1"/>
</dbReference>
<dbReference type="AlphaFoldDB" id="A0A6B0SCT6"/>
<name>A0A6B0SCT6_9CETA</name>
<evidence type="ECO:0000259" key="3">
    <source>
        <dbReference type="PROSITE" id="PS50835"/>
    </source>
</evidence>
<feature type="domain" description="Ig-like" evidence="3">
    <location>
        <begin position="24"/>
        <end position="139"/>
    </location>
</feature>
<dbReference type="InterPro" id="IPR013106">
    <property type="entry name" value="Ig_V-set"/>
</dbReference>
<dbReference type="PANTHER" id="PTHR23268">
    <property type="entry name" value="T-CELL RECEPTOR BETA CHAIN"/>
    <property type="match status" value="1"/>
</dbReference>
<keyword evidence="1" id="KW-0732">Signal</keyword>
<dbReference type="Pfam" id="PF07686">
    <property type="entry name" value="V-set"/>
    <property type="match status" value="1"/>
</dbReference>
<keyword evidence="2" id="KW-0391">Immunity</keyword>